<keyword evidence="2" id="KW-1185">Reference proteome</keyword>
<organism evidence="1 2">
    <name type="scientific">Sphaerodactylus townsendi</name>
    <dbReference type="NCBI Taxonomy" id="933632"/>
    <lineage>
        <taxon>Eukaryota</taxon>
        <taxon>Metazoa</taxon>
        <taxon>Chordata</taxon>
        <taxon>Craniata</taxon>
        <taxon>Vertebrata</taxon>
        <taxon>Euteleostomi</taxon>
        <taxon>Lepidosauria</taxon>
        <taxon>Squamata</taxon>
        <taxon>Bifurcata</taxon>
        <taxon>Gekkota</taxon>
        <taxon>Sphaerodactylidae</taxon>
        <taxon>Sphaerodactylus</taxon>
    </lineage>
</organism>
<sequence length="271" mass="29528">MSLPMAEWLRALHLDQYVENFERSDLWCVLDCQHLTDEALTHLGILLPGHRKRILAGLLKAFTESLPAVECPELPPRRPVPMKRSIFRGNVAGAESPTGNDSGTSAGEKPASRQEPETLNPTLPPIPPRVGCRPPVKFSSPALPELSSTSLHEPPLLLDLSSPSLSPKLSGGRRGPDTALPEEARMHPLPPLPAKQLKSKLSSLKAPPVPVRPPTLPPRAAVPPKSTPSFERAQLHPRPGFWGDEGGEERQEVTGRRVRVDVFLEGPRGSE</sequence>
<evidence type="ECO:0000313" key="2">
    <source>
        <dbReference type="Proteomes" id="UP000827872"/>
    </source>
</evidence>
<dbReference type="Proteomes" id="UP000827872">
    <property type="component" value="Linkage Group LG04"/>
</dbReference>
<evidence type="ECO:0000313" key="1">
    <source>
        <dbReference type="EMBL" id="KAH8004099.1"/>
    </source>
</evidence>
<reference evidence="1" key="1">
    <citation type="submission" date="2021-08" db="EMBL/GenBank/DDBJ databases">
        <title>The first chromosome-level gecko genome reveals the dynamic sex chromosomes of Neotropical dwarf geckos (Sphaerodactylidae: Sphaerodactylus).</title>
        <authorList>
            <person name="Pinto B.J."/>
            <person name="Keating S.E."/>
            <person name="Gamble T."/>
        </authorList>
    </citation>
    <scope>NUCLEOTIDE SEQUENCE</scope>
    <source>
        <strain evidence="1">TG3544</strain>
    </source>
</reference>
<accession>A0ACB8FFN9</accession>
<protein>
    <submittedName>
        <fullName evidence="1">Uncharacterized protein</fullName>
    </submittedName>
</protein>
<gene>
    <name evidence="1" type="ORF">K3G42_003540</name>
</gene>
<proteinExistence type="predicted"/>
<name>A0ACB8FFN9_9SAUR</name>
<comment type="caution">
    <text evidence="1">The sequence shown here is derived from an EMBL/GenBank/DDBJ whole genome shotgun (WGS) entry which is preliminary data.</text>
</comment>
<dbReference type="EMBL" id="CM037617">
    <property type="protein sequence ID" value="KAH8004099.1"/>
    <property type="molecule type" value="Genomic_DNA"/>
</dbReference>